<dbReference type="Proteomes" id="UP001319080">
    <property type="component" value="Unassembled WGS sequence"/>
</dbReference>
<keyword evidence="2" id="KW-1185">Reference proteome</keyword>
<organism evidence="1 2">
    <name type="scientific">Dawidia cretensis</name>
    <dbReference type="NCBI Taxonomy" id="2782350"/>
    <lineage>
        <taxon>Bacteria</taxon>
        <taxon>Pseudomonadati</taxon>
        <taxon>Bacteroidota</taxon>
        <taxon>Cytophagia</taxon>
        <taxon>Cytophagales</taxon>
        <taxon>Chryseotaleaceae</taxon>
        <taxon>Dawidia</taxon>
    </lineage>
</organism>
<dbReference type="AlphaFoldDB" id="A0AAP2DZ35"/>
<evidence type="ECO:0000313" key="1">
    <source>
        <dbReference type="EMBL" id="MBT1709966.1"/>
    </source>
</evidence>
<protein>
    <submittedName>
        <fullName evidence="1">Uncharacterized protein</fullName>
    </submittedName>
</protein>
<proteinExistence type="predicted"/>
<comment type="caution">
    <text evidence="1">The sequence shown here is derived from an EMBL/GenBank/DDBJ whole genome shotgun (WGS) entry which is preliminary data.</text>
</comment>
<evidence type="ECO:0000313" key="2">
    <source>
        <dbReference type="Proteomes" id="UP001319080"/>
    </source>
</evidence>
<accession>A0AAP2DZ35</accession>
<reference evidence="1 2" key="1">
    <citation type="submission" date="2021-05" db="EMBL/GenBank/DDBJ databases">
        <title>A Polyphasic approach of four new species of the genus Ohtaekwangia: Ohtaekwangia histidinii sp. nov., Ohtaekwangia cretensis sp. nov., Ohtaekwangia indiensis sp. nov., Ohtaekwangia reichenbachii sp. nov. from diverse environment.</title>
        <authorList>
            <person name="Octaviana S."/>
        </authorList>
    </citation>
    <scope>NUCLEOTIDE SEQUENCE [LARGE SCALE GENOMIC DNA]</scope>
    <source>
        <strain evidence="1 2">PWU5</strain>
    </source>
</reference>
<name>A0AAP2DZ35_9BACT</name>
<gene>
    <name evidence="1" type="ORF">KK062_17100</name>
</gene>
<sequence length="61" mass="6544">MNNVGYGLLSAVEEAADEEVRKNYDANVFGLLNVTCTAYASSMPDISLTSHPSRGVSGYEE</sequence>
<dbReference type="EMBL" id="JAHESE010000018">
    <property type="protein sequence ID" value="MBT1709966.1"/>
    <property type="molecule type" value="Genomic_DNA"/>
</dbReference>